<dbReference type="Proteomes" id="UP000092741">
    <property type="component" value="Chromosome 1"/>
</dbReference>
<name>A0AAN0Y385_VIBNA</name>
<accession>A0AAN0Y385</accession>
<reference evidence="1 2" key="1">
    <citation type="submission" date="2016-07" db="EMBL/GenBank/DDBJ databases">
        <title>Developing Vibrio natriegens as a novel, fast-growing host for biotechnology.</title>
        <authorList>
            <person name="Weinstock M.T."/>
            <person name="Hesek E.D."/>
            <person name="Wilson C.M."/>
            <person name="Gibson D.G."/>
        </authorList>
    </citation>
    <scope>NUCLEOTIDE SEQUENCE [LARGE SCALE GENOMIC DNA]</scope>
    <source>
        <strain evidence="1 2">ATCC 14048</strain>
    </source>
</reference>
<dbReference type="EMBL" id="CP016345">
    <property type="protein sequence ID" value="ANQ12872.1"/>
    <property type="molecule type" value="Genomic_DNA"/>
</dbReference>
<evidence type="ECO:0000313" key="2">
    <source>
        <dbReference type="Proteomes" id="UP000092741"/>
    </source>
</evidence>
<gene>
    <name evidence="1" type="ORF">BA890_08855</name>
</gene>
<evidence type="ECO:0008006" key="3">
    <source>
        <dbReference type="Google" id="ProtNLM"/>
    </source>
</evidence>
<protein>
    <recommendedName>
        <fullName evidence="3">Phage protein</fullName>
    </recommendedName>
</protein>
<evidence type="ECO:0000313" key="1">
    <source>
        <dbReference type="EMBL" id="ANQ12872.1"/>
    </source>
</evidence>
<sequence>MQINVALDNVDQLLGKQFSRLGNQMKYAMVRTINSLAYEDVKPAFISEMKRKLDNPTRFTLNSVGIAPAKKSSMAARTFVRNEASKGTPPADYLAPNATGGPAHLKRSEKLLQRRGVLKRSQRLIPGRRTKLNRYGNWSGAQMNKALSNIGHQHDRWQNTNRNTRVKKGRARYTYFLIRNGHPNLTPGIWKEERGWAYPWVLFADNSQQRKRVLDFHSTSERVVRMNATRRAKQAINHALATAR</sequence>
<dbReference type="RefSeq" id="WP_020335481.1">
    <property type="nucleotide sequence ID" value="NZ_ATFJ01000037.1"/>
</dbReference>
<organism evidence="1 2">
    <name type="scientific">Vibrio natriegens NBRC 15636 = ATCC 14048 = DSM 759</name>
    <dbReference type="NCBI Taxonomy" id="1219067"/>
    <lineage>
        <taxon>Bacteria</taxon>
        <taxon>Pseudomonadati</taxon>
        <taxon>Pseudomonadota</taxon>
        <taxon>Gammaproteobacteria</taxon>
        <taxon>Vibrionales</taxon>
        <taxon>Vibrionaceae</taxon>
        <taxon>Vibrio</taxon>
    </lineage>
</organism>
<proteinExistence type="predicted"/>
<keyword evidence="2" id="KW-1185">Reference proteome</keyword>
<dbReference type="AlphaFoldDB" id="A0AAN0Y385"/>
<dbReference type="GeneID" id="70912026"/>